<dbReference type="RefSeq" id="WP_003698199.1">
    <property type="nucleotide sequence ID" value="NZ_AFYE01000074.1"/>
</dbReference>
<organism evidence="1 2">
    <name type="scientific">Ligilactobacillus ruminis ATCC 25644</name>
    <dbReference type="NCBI Taxonomy" id="525362"/>
    <lineage>
        <taxon>Bacteria</taxon>
        <taxon>Bacillati</taxon>
        <taxon>Bacillota</taxon>
        <taxon>Bacilli</taxon>
        <taxon>Lactobacillales</taxon>
        <taxon>Lactobacillaceae</taxon>
        <taxon>Ligilactobacillus</taxon>
    </lineage>
</organism>
<dbReference type="AlphaFoldDB" id="E7FPB8"/>
<evidence type="ECO:0000313" key="1">
    <source>
        <dbReference type="EMBL" id="EFZ35160.1"/>
    </source>
</evidence>
<reference evidence="1 2" key="1">
    <citation type="submission" date="2011-01" db="EMBL/GenBank/DDBJ databases">
        <authorList>
            <person name="Muzny D."/>
            <person name="Qin X."/>
            <person name="Buhay C."/>
            <person name="Dugan-Rocha S."/>
            <person name="Ding Y."/>
            <person name="Chen G."/>
            <person name="Hawes A."/>
            <person name="Holder M."/>
            <person name="Jhangiani S."/>
            <person name="Johnson A."/>
            <person name="Khan Z."/>
            <person name="Li Z."/>
            <person name="Liu W."/>
            <person name="Liu X."/>
            <person name="Perez L."/>
            <person name="Shen H."/>
            <person name="Wang Q."/>
            <person name="Watt J."/>
            <person name="Xi L."/>
            <person name="Xin Y."/>
            <person name="Zhou J."/>
            <person name="Deng J."/>
            <person name="Jiang H."/>
            <person name="Liu Y."/>
            <person name="Qu J."/>
            <person name="Song X.-Z."/>
            <person name="Zhang L."/>
            <person name="Villasana D."/>
            <person name="Johnson A."/>
            <person name="Liu J."/>
            <person name="Liyanage D."/>
            <person name="Lorensuhewa L."/>
            <person name="Robinson T."/>
            <person name="Song A."/>
            <person name="Song B.-B."/>
            <person name="Dinh H."/>
            <person name="Thornton R."/>
            <person name="Coyle M."/>
            <person name="Francisco L."/>
            <person name="Jackson L."/>
            <person name="Javaid M."/>
            <person name="Korchina V."/>
            <person name="Kovar C."/>
            <person name="Mata R."/>
            <person name="Mathew T."/>
            <person name="Ngo R."/>
            <person name="Nguyen L."/>
            <person name="Nguyen N."/>
            <person name="Okwuonu G."/>
            <person name="Ongeri F."/>
            <person name="Pham C."/>
            <person name="Simmons D."/>
            <person name="Wilczek-Boney K."/>
            <person name="Hale W."/>
            <person name="Jakkamsetti A."/>
            <person name="Pham P."/>
            <person name="Ruth R."/>
            <person name="San Lucas F."/>
            <person name="Warren J."/>
            <person name="Zhang J."/>
            <person name="Zhao Z."/>
            <person name="Zhou C."/>
            <person name="Zhu D."/>
            <person name="Lee S."/>
            <person name="Bess C."/>
            <person name="Blankenburg K."/>
            <person name="Forbes L."/>
            <person name="Fu Q."/>
            <person name="Gubbala S."/>
            <person name="Hirani K."/>
            <person name="Jayaseelan J.C."/>
            <person name="Lara F."/>
            <person name="Munidasa M."/>
            <person name="Palculict T."/>
            <person name="Patil S."/>
            <person name="Pu L.-L."/>
            <person name="Saada N."/>
            <person name="Tang L."/>
            <person name="Weissenberger G."/>
            <person name="Zhu Y."/>
            <person name="Hemphill L."/>
            <person name="Shang Y."/>
            <person name="Youmans B."/>
            <person name="Ayvaz T."/>
            <person name="Ross M."/>
            <person name="Santibanez J."/>
            <person name="Aqrawi P."/>
            <person name="Gross S."/>
            <person name="Joshi V."/>
            <person name="Fowler G."/>
            <person name="Nazareth L."/>
            <person name="Reid J."/>
            <person name="Worley K."/>
            <person name="Petrosino J."/>
            <person name="Highlander S."/>
            <person name="Gibbs R."/>
        </authorList>
    </citation>
    <scope>NUCLEOTIDE SEQUENCE [LARGE SCALE GENOMIC DNA]</scope>
    <source>
        <strain evidence="1 2">ATCC 25644</strain>
    </source>
</reference>
<sequence>MEDISSDYAEKIVRDWVRDAKKAHSVLWAFDQLILTDDKWFKPYVALSKMLEEFDKIDVD</sequence>
<comment type="caution">
    <text evidence="1">The sequence shown here is derived from an EMBL/GenBank/DDBJ whole genome shotgun (WGS) entry which is preliminary data.</text>
</comment>
<dbReference type="PATRIC" id="fig|525362.12.peg.708"/>
<dbReference type="Proteomes" id="UP000004099">
    <property type="component" value="Unassembled WGS sequence"/>
</dbReference>
<gene>
    <name evidence="1" type="ORF">HMPREF0542_10745</name>
</gene>
<dbReference type="HOGENOM" id="CLU_2991100_0_0_9"/>
<proteinExistence type="predicted"/>
<evidence type="ECO:0000313" key="2">
    <source>
        <dbReference type="Proteomes" id="UP000004099"/>
    </source>
</evidence>
<name>E7FPB8_9LACO</name>
<protein>
    <submittedName>
        <fullName evidence="1">Uncharacterized protein</fullName>
    </submittedName>
</protein>
<dbReference type="EMBL" id="ACGS02000027">
    <property type="protein sequence ID" value="EFZ35160.1"/>
    <property type="molecule type" value="Genomic_DNA"/>
</dbReference>
<accession>E7FPB8</accession>